<dbReference type="EMBL" id="LZYO01000390">
    <property type="protein sequence ID" value="ODH13997.1"/>
    <property type="molecule type" value="Genomic_DNA"/>
</dbReference>
<feature type="non-terminal residue" evidence="2">
    <location>
        <position position="1"/>
    </location>
</feature>
<comment type="caution">
    <text evidence="2">The sequence shown here is derived from an EMBL/GenBank/DDBJ whole genome shotgun (WGS) entry which is preliminary data.</text>
</comment>
<gene>
    <name evidence="2" type="ORF">ACO22_06745</name>
</gene>
<protein>
    <submittedName>
        <fullName evidence="2">Uncharacterized protein</fullName>
    </submittedName>
</protein>
<evidence type="ECO:0000313" key="2">
    <source>
        <dbReference type="EMBL" id="ODH13997.1"/>
    </source>
</evidence>
<dbReference type="Proteomes" id="UP000242814">
    <property type="component" value="Unassembled WGS sequence"/>
</dbReference>
<feature type="compositionally biased region" description="Acidic residues" evidence="1">
    <location>
        <begin position="130"/>
        <end position="150"/>
    </location>
</feature>
<feature type="region of interest" description="Disordered" evidence="1">
    <location>
        <begin position="87"/>
        <end position="150"/>
    </location>
</feature>
<evidence type="ECO:0000256" key="1">
    <source>
        <dbReference type="SAM" id="MobiDB-lite"/>
    </source>
</evidence>
<dbReference type="VEuPathDB" id="FungiDB:PADG_11670"/>
<feature type="compositionally biased region" description="Polar residues" evidence="1">
    <location>
        <begin position="49"/>
        <end position="66"/>
    </location>
</feature>
<name>A0A1D2J6L3_PARBR</name>
<evidence type="ECO:0000313" key="3">
    <source>
        <dbReference type="Proteomes" id="UP000242814"/>
    </source>
</evidence>
<feature type="region of interest" description="Disordered" evidence="1">
    <location>
        <begin position="42"/>
        <end position="66"/>
    </location>
</feature>
<dbReference type="AlphaFoldDB" id="A0A1D2J6L3"/>
<proteinExistence type="predicted"/>
<dbReference type="VEuPathDB" id="FungiDB:PABG_11319"/>
<accession>A0A1D2J6L3</accession>
<organism evidence="2 3">
    <name type="scientific">Paracoccidioides brasiliensis</name>
    <dbReference type="NCBI Taxonomy" id="121759"/>
    <lineage>
        <taxon>Eukaryota</taxon>
        <taxon>Fungi</taxon>
        <taxon>Dikarya</taxon>
        <taxon>Ascomycota</taxon>
        <taxon>Pezizomycotina</taxon>
        <taxon>Eurotiomycetes</taxon>
        <taxon>Eurotiomycetidae</taxon>
        <taxon>Onygenales</taxon>
        <taxon>Ajellomycetaceae</taxon>
        <taxon>Paracoccidioides</taxon>
    </lineage>
</organism>
<sequence>EFDEYIVMITDFLGYHSCLSSLNSFASAVAWTKNLGSHDHCPLNRPGRSDQSNFTPSHPCHTPNQSVRPWQNLVDLKDLHLHPAMPRDRKRAAGTAADPTSKGAAQGQRKRMRVGAGIRGKRNTRAAIGESEEDSEYTVQSDGEDVDLDLDEDEDDDWEAEATRKALRDLQAAMERPEKRDNYAKEFEKCISEEERRLVRLVDSEVREREAASEVFRSHIVSLLSTALAPTGAKTSGTTSGPSGLTSKVDAQKLVLEDVPTGKHPLYHRSQALLQCSESLIQEYDKLSTFISDLEAPADPAEMWERDCAETRRVIAVGVAASQAEIERLLVRKDDTRERKIKEKLASKHDKGLNGNKEKSCFENDQQLQDMLNMGKGKENFHKEPYGWGKVAHQVVKGMKALIKAFPVERGG</sequence>
<reference evidence="2 3" key="1">
    <citation type="submission" date="2016-06" db="EMBL/GenBank/DDBJ databases">
        <authorList>
            <person name="Kjaerup R.B."/>
            <person name="Dalgaard T.S."/>
            <person name="Juul-Madsen H.R."/>
        </authorList>
    </citation>
    <scope>NUCLEOTIDE SEQUENCE [LARGE SCALE GENOMIC DNA]</scope>
    <source>
        <strain evidence="2 3">Pb300</strain>
    </source>
</reference>
<feature type="compositionally biased region" description="Basic residues" evidence="1">
    <location>
        <begin position="108"/>
        <end position="124"/>
    </location>
</feature>